<evidence type="ECO:0000256" key="1">
    <source>
        <dbReference type="ARBA" id="ARBA00023125"/>
    </source>
</evidence>
<dbReference type="InterPro" id="IPR030489">
    <property type="entry name" value="TR_Rrf2-type_CS"/>
</dbReference>
<dbReference type="PROSITE" id="PS51197">
    <property type="entry name" value="HTH_RRF2_2"/>
    <property type="match status" value="1"/>
</dbReference>
<dbReference type="EMBL" id="DWZA01000040">
    <property type="protein sequence ID" value="HJA70845.1"/>
    <property type="molecule type" value="Genomic_DNA"/>
</dbReference>
<keyword evidence="1" id="KW-0238">DNA-binding</keyword>
<dbReference type="Proteomes" id="UP000823900">
    <property type="component" value="Unassembled WGS sequence"/>
</dbReference>
<dbReference type="AlphaFoldDB" id="A0A9D2HFX4"/>
<gene>
    <name evidence="2" type="ORF">IAA07_04595</name>
</gene>
<dbReference type="GO" id="GO:0003700">
    <property type="term" value="F:DNA-binding transcription factor activity"/>
    <property type="evidence" value="ECO:0007669"/>
    <property type="project" value="TreeGrafter"/>
</dbReference>
<reference evidence="2" key="1">
    <citation type="journal article" date="2021" name="PeerJ">
        <title>Extensive microbial diversity within the chicken gut microbiome revealed by metagenomics and culture.</title>
        <authorList>
            <person name="Gilroy R."/>
            <person name="Ravi A."/>
            <person name="Getino M."/>
            <person name="Pursley I."/>
            <person name="Horton D.L."/>
            <person name="Alikhan N.F."/>
            <person name="Baker D."/>
            <person name="Gharbi K."/>
            <person name="Hall N."/>
            <person name="Watson M."/>
            <person name="Adriaenssens E.M."/>
            <person name="Foster-Nyarko E."/>
            <person name="Jarju S."/>
            <person name="Secka A."/>
            <person name="Antonio M."/>
            <person name="Oren A."/>
            <person name="Chaudhuri R.R."/>
            <person name="La Ragione R."/>
            <person name="Hildebrand F."/>
            <person name="Pallen M.J."/>
        </authorList>
    </citation>
    <scope>NUCLEOTIDE SEQUENCE</scope>
    <source>
        <strain evidence="2">CHK178-16964</strain>
    </source>
</reference>
<dbReference type="SUPFAM" id="SSF46785">
    <property type="entry name" value="Winged helix' DNA-binding domain"/>
    <property type="match status" value="1"/>
</dbReference>
<sequence>MKISTKGRYALRMMLEFALHPEEYTKINQVAERQQISEKYLEQIVTVLTRAGYVKSVRGAQGGYRLAKDPSEYTVGMILRLTEGSLAPVPCLEDETNQCGRSSCCVTINVWKKVEDAVNNVVDSITLQDLLNDYHSLETEDQA</sequence>
<dbReference type="GO" id="GO:0003677">
    <property type="term" value="F:DNA binding"/>
    <property type="evidence" value="ECO:0007669"/>
    <property type="project" value="UniProtKB-KW"/>
</dbReference>
<dbReference type="NCBIfam" id="TIGR00738">
    <property type="entry name" value="rrf2_super"/>
    <property type="match status" value="1"/>
</dbReference>
<dbReference type="Pfam" id="PF02082">
    <property type="entry name" value="Rrf2"/>
    <property type="match status" value="1"/>
</dbReference>
<dbReference type="PANTHER" id="PTHR33221">
    <property type="entry name" value="WINGED HELIX-TURN-HELIX TRANSCRIPTIONAL REGULATOR, RRF2 FAMILY"/>
    <property type="match status" value="1"/>
</dbReference>
<name>A0A9D2HFX4_9FIRM</name>
<protein>
    <submittedName>
        <fullName evidence="2">Rrf2 family transcriptional regulator</fullName>
    </submittedName>
</protein>
<dbReference type="PANTHER" id="PTHR33221:SF5">
    <property type="entry name" value="HTH-TYPE TRANSCRIPTIONAL REGULATOR ISCR"/>
    <property type="match status" value="1"/>
</dbReference>
<organism evidence="2 3">
    <name type="scientific">Candidatus Lachnoclostridium stercoravium</name>
    <dbReference type="NCBI Taxonomy" id="2838633"/>
    <lineage>
        <taxon>Bacteria</taxon>
        <taxon>Bacillati</taxon>
        <taxon>Bacillota</taxon>
        <taxon>Clostridia</taxon>
        <taxon>Lachnospirales</taxon>
        <taxon>Lachnospiraceae</taxon>
    </lineage>
</organism>
<dbReference type="InterPro" id="IPR036390">
    <property type="entry name" value="WH_DNA-bd_sf"/>
</dbReference>
<reference evidence="2" key="2">
    <citation type="submission" date="2021-04" db="EMBL/GenBank/DDBJ databases">
        <authorList>
            <person name="Gilroy R."/>
        </authorList>
    </citation>
    <scope>NUCLEOTIDE SEQUENCE</scope>
    <source>
        <strain evidence="2">CHK178-16964</strain>
    </source>
</reference>
<comment type="caution">
    <text evidence="2">The sequence shown here is derived from an EMBL/GenBank/DDBJ whole genome shotgun (WGS) entry which is preliminary data.</text>
</comment>
<proteinExistence type="predicted"/>
<dbReference type="Gene3D" id="1.10.10.10">
    <property type="entry name" value="Winged helix-like DNA-binding domain superfamily/Winged helix DNA-binding domain"/>
    <property type="match status" value="1"/>
</dbReference>
<accession>A0A9D2HFX4</accession>
<dbReference type="InterPro" id="IPR000944">
    <property type="entry name" value="Tscrpt_reg_Rrf2"/>
</dbReference>
<dbReference type="GO" id="GO:0005829">
    <property type="term" value="C:cytosol"/>
    <property type="evidence" value="ECO:0007669"/>
    <property type="project" value="TreeGrafter"/>
</dbReference>
<evidence type="ECO:0000313" key="3">
    <source>
        <dbReference type="Proteomes" id="UP000823900"/>
    </source>
</evidence>
<dbReference type="PROSITE" id="PS01332">
    <property type="entry name" value="HTH_RRF2_1"/>
    <property type="match status" value="1"/>
</dbReference>
<evidence type="ECO:0000313" key="2">
    <source>
        <dbReference type="EMBL" id="HJA70845.1"/>
    </source>
</evidence>
<dbReference type="InterPro" id="IPR036388">
    <property type="entry name" value="WH-like_DNA-bd_sf"/>
</dbReference>